<feature type="region of interest" description="Disordered" evidence="1">
    <location>
        <begin position="116"/>
        <end position="137"/>
    </location>
</feature>
<dbReference type="InterPro" id="IPR001509">
    <property type="entry name" value="Epimerase_deHydtase"/>
</dbReference>
<protein>
    <submittedName>
        <fullName evidence="3">Putative oxidoreductase</fullName>
    </submittedName>
</protein>
<evidence type="ECO:0000313" key="5">
    <source>
        <dbReference type="Proteomes" id="UP000193498"/>
    </source>
</evidence>
<dbReference type="FunCoup" id="A0A1Y1XSI9">
    <property type="interactions" value="255"/>
</dbReference>
<accession>A0A1Y1XSI9</accession>
<feature type="domain" description="NAD-dependent epimerase/dehydratase" evidence="2">
    <location>
        <begin position="9"/>
        <end position="84"/>
    </location>
</feature>
<evidence type="ECO:0000256" key="1">
    <source>
        <dbReference type="SAM" id="MobiDB-lite"/>
    </source>
</evidence>
<dbReference type="EMBL" id="MCFE01000072">
    <property type="protein sequence ID" value="ORY01242.1"/>
    <property type="molecule type" value="Genomic_DNA"/>
</dbReference>
<dbReference type="Gene3D" id="3.40.50.720">
    <property type="entry name" value="NAD(P)-binding Rossmann-like Domain"/>
    <property type="match status" value="1"/>
</dbReference>
<dbReference type="AlphaFoldDB" id="A0A1Y1XSI9"/>
<feature type="compositionally biased region" description="Low complexity" evidence="1">
    <location>
        <begin position="121"/>
        <end position="134"/>
    </location>
</feature>
<keyword evidence="5" id="KW-1185">Reference proteome</keyword>
<dbReference type="Pfam" id="PF01370">
    <property type="entry name" value="Epimerase"/>
    <property type="match status" value="1"/>
</dbReference>
<name>A0A1Y1XSI9_9FUNG</name>
<dbReference type="PANTHER" id="PTHR12126:SF16">
    <property type="entry name" value="MIOREX COMPLEX COMPONENT 2"/>
    <property type="match status" value="1"/>
</dbReference>
<evidence type="ECO:0000313" key="3">
    <source>
        <dbReference type="EMBL" id="ORX88693.1"/>
    </source>
</evidence>
<dbReference type="SUPFAM" id="SSF51735">
    <property type="entry name" value="NAD(P)-binding Rossmann-fold domains"/>
    <property type="match status" value="1"/>
</dbReference>
<dbReference type="InterPro" id="IPR036291">
    <property type="entry name" value="NAD(P)-bd_dom_sf"/>
</dbReference>
<dbReference type="GO" id="GO:0005739">
    <property type="term" value="C:mitochondrion"/>
    <property type="evidence" value="ECO:0007669"/>
    <property type="project" value="TreeGrafter"/>
</dbReference>
<dbReference type="InterPro" id="IPR051207">
    <property type="entry name" value="ComplexI_NDUFA9_subunit"/>
</dbReference>
<dbReference type="OrthoDB" id="276721at2759"/>
<evidence type="ECO:0000259" key="2">
    <source>
        <dbReference type="Pfam" id="PF01370"/>
    </source>
</evidence>
<dbReference type="InParanoid" id="A0A1Y1XSI9"/>
<dbReference type="GO" id="GO:0044877">
    <property type="term" value="F:protein-containing complex binding"/>
    <property type="evidence" value="ECO:0007669"/>
    <property type="project" value="TreeGrafter"/>
</dbReference>
<dbReference type="EMBL" id="MCFE01000506">
    <property type="protein sequence ID" value="ORX88693.1"/>
    <property type="molecule type" value="Genomic_DNA"/>
</dbReference>
<organism evidence="3 5">
    <name type="scientific">Basidiobolus meristosporus CBS 931.73</name>
    <dbReference type="NCBI Taxonomy" id="1314790"/>
    <lineage>
        <taxon>Eukaryota</taxon>
        <taxon>Fungi</taxon>
        <taxon>Fungi incertae sedis</taxon>
        <taxon>Zoopagomycota</taxon>
        <taxon>Entomophthoromycotina</taxon>
        <taxon>Basidiobolomycetes</taxon>
        <taxon>Basidiobolales</taxon>
        <taxon>Basidiobolaceae</taxon>
        <taxon>Basidiobolus</taxon>
    </lineage>
</organism>
<sequence>MNQCTKRLLVVGGTGFLGLNICRSATLRGWKVTSLSRSGKLKQEKEEPTPEWVSKVDWAQGDSLQPESYRDLLKDCTSVVHTVGILMENNYKNIVRSNNPLAALMNNLVDCNKQEANPFKRSSTPTRQSTSPDTNTYERMNRDTAVMLANEAAMHDNIQTFAYISAADVFPFIDKRYISTKRDAEAEIQAHPEFRSIILRPGFMYSDHRPFTVPFAGALGLFGQFTKNLREDVDYGLLTSHLKKLGTSPLRVETVSEAVVTALERPTVKGVLNVPEILELSQ</sequence>
<dbReference type="Proteomes" id="UP000193498">
    <property type="component" value="Unassembled WGS sequence"/>
</dbReference>
<proteinExistence type="predicted"/>
<comment type="caution">
    <text evidence="3">The sequence shown here is derived from an EMBL/GenBank/DDBJ whole genome shotgun (WGS) entry which is preliminary data.</text>
</comment>
<dbReference type="PANTHER" id="PTHR12126">
    <property type="entry name" value="NADH-UBIQUINONE OXIDOREDUCTASE 39 KDA SUBUNIT-RELATED"/>
    <property type="match status" value="1"/>
</dbReference>
<dbReference type="STRING" id="1314790.A0A1Y1XSI9"/>
<gene>
    <name evidence="4" type="ORF">K493DRAFT_255798</name>
    <name evidence="3" type="ORF">K493DRAFT_268023</name>
</gene>
<evidence type="ECO:0000313" key="4">
    <source>
        <dbReference type="EMBL" id="ORY01242.1"/>
    </source>
</evidence>
<reference evidence="3 5" key="1">
    <citation type="submission" date="2016-07" db="EMBL/GenBank/DDBJ databases">
        <title>Pervasive Adenine N6-methylation of Active Genes in Fungi.</title>
        <authorList>
            <consortium name="DOE Joint Genome Institute"/>
            <person name="Mondo S.J."/>
            <person name="Dannebaum R.O."/>
            <person name="Kuo R.C."/>
            <person name="Labutti K."/>
            <person name="Haridas S."/>
            <person name="Kuo A."/>
            <person name="Salamov A."/>
            <person name="Ahrendt S.R."/>
            <person name="Lipzen A."/>
            <person name="Sullivan W."/>
            <person name="Andreopoulos W.B."/>
            <person name="Clum A."/>
            <person name="Lindquist E."/>
            <person name="Daum C."/>
            <person name="Ramamoorthy G.K."/>
            <person name="Gryganskyi A."/>
            <person name="Culley D."/>
            <person name="Magnuson J.K."/>
            <person name="James T.Y."/>
            <person name="O'Malley M.A."/>
            <person name="Stajich J.E."/>
            <person name="Spatafora J.W."/>
            <person name="Visel A."/>
            <person name="Grigoriev I.V."/>
        </authorList>
    </citation>
    <scope>NUCLEOTIDE SEQUENCE [LARGE SCALE GENOMIC DNA]</scope>
    <source>
        <strain evidence="3 5">CBS 931.73</strain>
    </source>
</reference>